<dbReference type="Proteomes" id="UP000238071">
    <property type="component" value="Unassembled WGS sequence"/>
</dbReference>
<feature type="transmembrane region" description="Helical" evidence="1">
    <location>
        <begin position="37"/>
        <end position="58"/>
    </location>
</feature>
<dbReference type="OrthoDB" id="5657217at2"/>
<feature type="transmembrane region" description="Helical" evidence="1">
    <location>
        <begin position="384"/>
        <end position="408"/>
    </location>
</feature>
<feature type="transmembrane region" description="Helical" evidence="1">
    <location>
        <begin position="293"/>
        <end position="312"/>
    </location>
</feature>
<feature type="transmembrane region" description="Helical" evidence="1">
    <location>
        <begin position="210"/>
        <end position="230"/>
    </location>
</feature>
<evidence type="ECO:0000313" key="2">
    <source>
        <dbReference type="EMBL" id="PPK71591.1"/>
    </source>
</evidence>
<feature type="transmembrane region" description="Helical" evidence="1">
    <location>
        <begin position="268"/>
        <end position="286"/>
    </location>
</feature>
<comment type="caution">
    <text evidence="2">The sequence shown here is derived from an EMBL/GenBank/DDBJ whole genome shotgun (WGS) entry which is preliminary data.</text>
</comment>
<protein>
    <submittedName>
        <fullName evidence="2">Uncharacterized protein</fullName>
    </submittedName>
</protein>
<feature type="transmembrane region" description="Helical" evidence="1">
    <location>
        <begin position="93"/>
        <end position="111"/>
    </location>
</feature>
<feature type="transmembrane region" description="Helical" evidence="1">
    <location>
        <begin position="490"/>
        <end position="510"/>
    </location>
</feature>
<feature type="transmembrane region" description="Helical" evidence="1">
    <location>
        <begin position="65"/>
        <end position="81"/>
    </location>
</feature>
<feature type="transmembrane region" description="Helical" evidence="1">
    <location>
        <begin position="242"/>
        <end position="262"/>
    </location>
</feature>
<dbReference type="RefSeq" id="WP_146083344.1">
    <property type="nucleotide sequence ID" value="NZ_PTIY01000007.1"/>
</dbReference>
<keyword evidence="1" id="KW-0472">Membrane</keyword>
<feature type="transmembrane region" description="Helical" evidence="1">
    <location>
        <begin position="182"/>
        <end position="204"/>
    </location>
</feature>
<dbReference type="AlphaFoldDB" id="A0A2S6H2C7"/>
<reference evidence="2 3" key="1">
    <citation type="submission" date="2018-02" db="EMBL/GenBank/DDBJ databases">
        <title>Subsurface microbial communities from deep shales in Ohio and West Virginia, USA.</title>
        <authorList>
            <person name="Wrighton K."/>
        </authorList>
    </citation>
    <scope>NUCLEOTIDE SEQUENCE [LARGE SCALE GENOMIC DNA]</scope>
    <source>
        <strain evidence="2 3">OWC-G53F</strain>
    </source>
</reference>
<proteinExistence type="predicted"/>
<feature type="transmembrane region" description="Helical" evidence="1">
    <location>
        <begin position="420"/>
        <end position="440"/>
    </location>
</feature>
<feature type="transmembrane region" description="Helical" evidence="1">
    <location>
        <begin position="460"/>
        <end position="478"/>
    </location>
</feature>
<keyword evidence="3" id="KW-1185">Reference proteome</keyword>
<feature type="transmembrane region" description="Helical" evidence="1">
    <location>
        <begin position="318"/>
        <end position="337"/>
    </location>
</feature>
<dbReference type="EMBL" id="PTIY01000007">
    <property type="protein sequence ID" value="PPK71591.1"/>
    <property type="molecule type" value="Genomic_DNA"/>
</dbReference>
<keyword evidence="1" id="KW-0812">Transmembrane</keyword>
<evidence type="ECO:0000313" key="3">
    <source>
        <dbReference type="Proteomes" id="UP000238071"/>
    </source>
</evidence>
<gene>
    <name evidence="2" type="ORF">B0F88_107115</name>
</gene>
<name>A0A2S6H2C7_9GAMM</name>
<feature type="transmembrane region" description="Helical" evidence="1">
    <location>
        <begin position="344"/>
        <end position="364"/>
    </location>
</feature>
<evidence type="ECO:0000256" key="1">
    <source>
        <dbReference type="SAM" id="Phobius"/>
    </source>
</evidence>
<accession>A0A2S6H2C7</accession>
<organism evidence="2 3">
    <name type="scientific">Methylobacter tundripaludum</name>
    <dbReference type="NCBI Taxonomy" id="173365"/>
    <lineage>
        <taxon>Bacteria</taxon>
        <taxon>Pseudomonadati</taxon>
        <taxon>Pseudomonadota</taxon>
        <taxon>Gammaproteobacteria</taxon>
        <taxon>Methylococcales</taxon>
        <taxon>Methylococcaceae</taxon>
        <taxon>Methylobacter</taxon>
    </lineage>
</organism>
<keyword evidence="1" id="KW-1133">Transmembrane helix</keyword>
<sequence>MIYLTSITVLVCLLLVVTALGRRIADLLPSSLNDSFGFYIAPLLGLAGIVLITTVYGWLSPFKTGISISLSVGLLLLGIAFEKQRADLFRNWLIVSAFAIVATIPVLAPAIRFDSFNPFNDSFTYLVHGQWLQEHAFSEAARASGFFPAETQVFLYQADGHRMGGSFFLGFVQSLFHLEWSYYVYLPTVGLAFALGSLAIGGVIRQVVPVSRTVGLALCTLPAFTMNGFVFGAQYGFFPQTFGLAFSAGLACLIPGLIGYILDSKPSWAKQFIVLLPLALICSALLISYNDMFPVVGAGIGLFLLLVCSLYWSEKSRIMGSVLVLAVQILVVVNIEGVRILRNLIYTLLGTASGTFHFGWPVLWSPVQFVAHSFGMKSPFDSQVFWVDRVVSSWVFPLLLIVLVVILVKILRPKPRNLTVLLLACINLVFWLAFAKFRYATSGLEGEIGVTFLQFKIAKWLAPFNLGLVGIAIAWFLVNVERYKRICKYAFLTALVAGMAIQSVIVAQMFTLQLQDETMQKYSPFNVFLDLRSRVANIPKDQVIYLGIPFEHHKITQMVAYVLSDRKLAGKYEDGYLRKFLSEEERDMPIDTADWMIQLKPTQTAGENPLDRVGPFFIRQAPFSFYNLDSITGAYGTETGDKKTWNWVKESVEYRFHHIGKTPRTKVKFQYELAGNPRTLTVELNTNTGKLLASFEIQMKGGWGEYESPVVETNSEDIVVRLKADGEPIRLSEGDSRETKFLIQNFSLESGL</sequence>